<dbReference type="KEGG" id="tim:GMBLW1_16680"/>
<keyword evidence="2" id="KW-1185">Reference proteome</keyword>
<dbReference type="RefSeq" id="WP_162657482.1">
    <property type="nucleotide sequence ID" value="NZ_LR593887.1"/>
</dbReference>
<evidence type="ECO:0000313" key="2">
    <source>
        <dbReference type="Proteomes" id="UP000464378"/>
    </source>
</evidence>
<name>A0A6C2YN09_9BACT</name>
<accession>A0A6C2YN09</accession>
<dbReference type="PROSITE" id="PS51257">
    <property type="entry name" value="PROKAR_LIPOPROTEIN"/>
    <property type="match status" value="1"/>
</dbReference>
<protein>
    <recommendedName>
        <fullName evidence="3">Lipoprotein</fullName>
    </recommendedName>
</protein>
<sequence length="146" mass="15562">MTDIRNHRRIPGRYLLAAVLLSSIGCGGSGPQTVPFSGKISLVGGNLEQLAGSAVEVAKVDDPAVRGFGEIQPDGQFQLASLIQGELREGVLPGQYQVRILPNSEDGESYRRSAKAVARRFLQFETSGLKVNVPDSQVVTLAISAK</sequence>
<organism evidence="1">
    <name type="scientific">Tuwongella immobilis</name>
    <dbReference type="NCBI Taxonomy" id="692036"/>
    <lineage>
        <taxon>Bacteria</taxon>
        <taxon>Pseudomonadati</taxon>
        <taxon>Planctomycetota</taxon>
        <taxon>Planctomycetia</taxon>
        <taxon>Gemmatales</taxon>
        <taxon>Gemmataceae</taxon>
        <taxon>Tuwongella</taxon>
    </lineage>
</organism>
<proteinExistence type="predicted"/>
<gene>
    <name evidence="1" type="ORF">GMBLW1_16680</name>
</gene>
<evidence type="ECO:0000313" key="1">
    <source>
        <dbReference type="EMBL" id="VIP02292.1"/>
    </source>
</evidence>
<dbReference type="InParanoid" id="A0A6C2YN09"/>
<dbReference type="AlphaFoldDB" id="A0A6C2YN09"/>
<dbReference type="EMBL" id="LR593887">
    <property type="protein sequence ID" value="VTS00962.1"/>
    <property type="molecule type" value="Genomic_DNA"/>
</dbReference>
<reference evidence="1" key="1">
    <citation type="submission" date="2019-04" db="EMBL/GenBank/DDBJ databases">
        <authorList>
            <consortium name="Science for Life Laboratories"/>
        </authorList>
    </citation>
    <scope>NUCLEOTIDE SEQUENCE</scope>
    <source>
        <strain evidence="1">MBLW1</strain>
    </source>
</reference>
<dbReference type="EMBL" id="LR586016">
    <property type="protein sequence ID" value="VIP02292.1"/>
    <property type="molecule type" value="Genomic_DNA"/>
</dbReference>
<evidence type="ECO:0008006" key="3">
    <source>
        <dbReference type="Google" id="ProtNLM"/>
    </source>
</evidence>
<dbReference type="Proteomes" id="UP000464378">
    <property type="component" value="Chromosome"/>
</dbReference>